<dbReference type="Pfam" id="PF01052">
    <property type="entry name" value="FliMN_C"/>
    <property type="match status" value="1"/>
</dbReference>
<dbReference type="InterPro" id="IPR001543">
    <property type="entry name" value="FliN-like_C"/>
</dbReference>
<organism evidence="3 4">
    <name type="scientific">Vibrio diazotrophicus</name>
    <dbReference type="NCBI Taxonomy" id="685"/>
    <lineage>
        <taxon>Bacteria</taxon>
        <taxon>Pseudomonadati</taxon>
        <taxon>Pseudomonadota</taxon>
        <taxon>Gammaproteobacteria</taxon>
        <taxon>Vibrionales</taxon>
        <taxon>Vibrionaceae</taxon>
        <taxon>Vibrio</taxon>
    </lineage>
</organism>
<evidence type="ECO:0000313" key="3">
    <source>
        <dbReference type="EMBL" id="PNI02539.1"/>
    </source>
</evidence>
<dbReference type="EMBL" id="POSK01000015">
    <property type="protein sequence ID" value="PNI02539.1"/>
    <property type="molecule type" value="Genomic_DNA"/>
</dbReference>
<proteinExistence type="predicted"/>
<reference evidence="4 5" key="1">
    <citation type="submission" date="2018-01" db="EMBL/GenBank/DDBJ databases">
        <title>Draft genome sequences of six Vibrio diazotrophicus strains isolated from deep-sea sediments of the Baltic Sea.</title>
        <authorList>
            <person name="Castillo D."/>
            <person name="Vandieken V."/>
            <person name="Chiang O."/>
            <person name="Middelboe M."/>
        </authorList>
    </citation>
    <scope>NUCLEOTIDE SEQUENCE [LARGE SCALE GENOMIC DNA]</scope>
    <source>
        <strain evidence="3 4">60.27F</strain>
        <strain evidence="2 5">65.10M</strain>
    </source>
</reference>
<dbReference type="Gene3D" id="2.30.330.10">
    <property type="entry name" value="SpoA-like"/>
    <property type="match status" value="1"/>
</dbReference>
<dbReference type="RefSeq" id="WP_102967013.1">
    <property type="nucleotide sequence ID" value="NZ_POSK01000015.1"/>
</dbReference>
<keyword evidence="3" id="KW-0966">Cell projection</keyword>
<feature type="domain" description="Flagellar motor switch protein FliN-like C-terminal" evidence="1">
    <location>
        <begin position="200"/>
        <end position="262"/>
    </location>
</feature>
<sequence length="270" mass="30251">MSELIENLNTDVKPLNVELLGKPIHIVREKLAKIINDSTNGLITELQSWLSGPYIDINIKSVEIFELSNLSFNMKTVSQYSHESGGSLFINLDDKSLIRFSDRFYGTDIERKQTVITSSDKRLQDRIGKLISQWVAPKEMWRTSGDDVVFGTGIKAELSVTSGEHNGELTVFFDNRLVQTLINQLDLQSNENLKPQFYESLKTTPVRLNVLLSKKTMTLSEVLSLSPQDILPIDLLSSPPVSIGNANLFTGRVAEQDGQLVLILNQDKDS</sequence>
<dbReference type="OrthoDB" id="5813272at2"/>
<name>A0A2J8HW98_VIBDI</name>
<evidence type="ECO:0000313" key="5">
    <source>
        <dbReference type="Proteomes" id="UP000236547"/>
    </source>
</evidence>
<dbReference type="SUPFAM" id="SSF101801">
    <property type="entry name" value="Surface presentation of antigens (SPOA)"/>
    <property type="match status" value="1"/>
</dbReference>
<dbReference type="Proteomes" id="UP000236449">
    <property type="component" value="Unassembled WGS sequence"/>
</dbReference>
<keyword evidence="3" id="KW-0969">Cilium</keyword>
<protein>
    <submittedName>
        <fullName evidence="3">Flagellar motor switch protein FliM</fullName>
    </submittedName>
</protein>
<evidence type="ECO:0000313" key="2">
    <source>
        <dbReference type="EMBL" id="PNI02103.1"/>
    </source>
</evidence>
<accession>A0A2J8HW98</accession>
<dbReference type="InterPro" id="IPR036429">
    <property type="entry name" value="SpoA-like_sf"/>
</dbReference>
<dbReference type="AlphaFoldDB" id="A0A2J8HW98"/>
<evidence type="ECO:0000259" key="1">
    <source>
        <dbReference type="Pfam" id="PF01052"/>
    </source>
</evidence>
<keyword evidence="3" id="KW-0282">Flagellum</keyword>
<keyword evidence="5" id="KW-1185">Reference proteome</keyword>
<dbReference type="EMBL" id="POSM01000005">
    <property type="protein sequence ID" value="PNI02103.1"/>
    <property type="molecule type" value="Genomic_DNA"/>
</dbReference>
<comment type="caution">
    <text evidence="3">The sequence shown here is derived from an EMBL/GenBank/DDBJ whole genome shotgun (WGS) entry which is preliminary data.</text>
</comment>
<evidence type="ECO:0000313" key="4">
    <source>
        <dbReference type="Proteomes" id="UP000236449"/>
    </source>
</evidence>
<gene>
    <name evidence="3" type="ORF">C1N32_18245</name>
    <name evidence="2" type="ORF">C1O25_05120</name>
</gene>
<dbReference type="Proteomes" id="UP000236547">
    <property type="component" value="Unassembled WGS sequence"/>
</dbReference>